<dbReference type="InParanoid" id="D5G805"/>
<proteinExistence type="predicted"/>
<dbReference type="InterPro" id="IPR001283">
    <property type="entry name" value="CRISP-related"/>
</dbReference>
<dbReference type="SMART" id="SM00198">
    <property type="entry name" value="SCP"/>
    <property type="match status" value="1"/>
</dbReference>
<evidence type="ECO:0000313" key="2">
    <source>
        <dbReference type="EMBL" id="CAZ80648.1"/>
    </source>
</evidence>
<reference evidence="2 3" key="1">
    <citation type="journal article" date="2010" name="Nature">
        <title>Perigord black truffle genome uncovers evolutionary origins and mechanisms of symbiosis.</title>
        <authorList>
            <person name="Martin F."/>
            <person name="Kohler A."/>
            <person name="Murat C."/>
            <person name="Balestrini R."/>
            <person name="Coutinho P.M."/>
            <person name="Jaillon O."/>
            <person name="Montanini B."/>
            <person name="Morin E."/>
            <person name="Noel B."/>
            <person name="Percudani R."/>
            <person name="Porcel B."/>
            <person name="Rubini A."/>
            <person name="Amicucci A."/>
            <person name="Amselem J."/>
            <person name="Anthouard V."/>
            <person name="Arcioni S."/>
            <person name="Artiguenave F."/>
            <person name="Aury J.M."/>
            <person name="Ballario P."/>
            <person name="Bolchi A."/>
            <person name="Brenna A."/>
            <person name="Brun A."/>
            <person name="Buee M."/>
            <person name="Cantarel B."/>
            <person name="Chevalier G."/>
            <person name="Couloux A."/>
            <person name="Da Silva C."/>
            <person name="Denoeud F."/>
            <person name="Duplessis S."/>
            <person name="Ghignone S."/>
            <person name="Hilselberger B."/>
            <person name="Iotti M."/>
            <person name="Marcais B."/>
            <person name="Mello A."/>
            <person name="Miranda M."/>
            <person name="Pacioni G."/>
            <person name="Quesneville H."/>
            <person name="Riccioni C."/>
            <person name="Ruotolo R."/>
            <person name="Splivallo R."/>
            <person name="Stocchi V."/>
            <person name="Tisserant E."/>
            <person name="Viscomi A.R."/>
            <person name="Zambonelli A."/>
            <person name="Zampieri E."/>
            <person name="Henrissat B."/>
            <person name="Lebrun M.H."/>
            <person name="Paolocci F."/>
            <person name="Bonfante P."/>
            <person name="Ottonello S."/>
            <person name="Wincker P."/>
        </authorList>
    </citation>
    <scope>NUCLEOTIDE SEQUENCE [LARGE SCALE GENOMIC DNA]</scope>
    <source>
        <strain evidence="2 3">Mel28</strain>
    </source>
</reference>
<dbReference type="Pfam" id="PF00188">
    <property type="entry name" value="CAP"/>
    <property type="match status" value="1"/>
</dbReference>
<name>D5G805_TUBMM</name>
<gene>
    <name evidence="2" type="ORF">GSTUM_00002770001</name>
</gene>
<dbReference type="RefSeq" id="XP_002836457.1">
    <property type="nucleotide sequence ID" value="XM_002836411.1"/>
</dbReference>
<feature type="domain" description="SCP" evidence="1">
    <location>
        <begin position="2"/>
        <end position="107"/>
    </location>
</feature>
<dbReference type="GO" id="GO:0005576">
    <property type="term" value="C:extracellular region"/>
    <property type="evidence" value="ECO:0007669"/>
    <property type="project" value="InterPro"/>
</dbReference>
<protein>
    <submittedName>
        <fullName evidence="2">(Perigord truffle) hypothetical protein</fullName>
    </submittedName>
</protein>
<organism evidence="2 3">
    <name type="scientific">Tuber melanosporum (strain Mel28)</name>
    <name type="common">Perigord black truffle</name>
    <dbReference type="NCBI Taxonomy" id="656061"/>
    <lineage>
        <taxon>Eukaryota</taxon>
        <taxon>Fungi</taxon>
        <taxon>Dikarya</taxon>
        <taxon>Ascomycota</taxon>
        <taxon>Pezizomycotina</taxon>
        <taxon>Pezizomycetes</taxon>
        <taxon>Pezizales</taxon>
        <taxon>Tuberaceae</taxon>
        <taxon>Tuber</taxon>
    </lineage>
</organism>
<dbReference type="GeneID" id="9184121"/>
<dbReference type="SUPFAM" id="SSF55797">
    <property type="entry name" value="PR-1-like"/>
    <property type="match status" value="1"/>
</dbReference>
<dbReference type="AlphaFoldDB" id="D5G805"/>
<sequence length="108" mass="11880">MAKNVTKSCIFEHSHGPYGENLYGSGGGYPTAAVDGFADEVKNYRDDNLIWDGNSPRTKDGSVIGHYTQVAWKDTVKVAFATSDQKCNFEIGAMWFIVCEYGREGISS</sequence>
<dbReference type="InterPro" id="IPR014044">
    <property type="entry name" value="CAP_dom"/>
</dbReference>
<dbReference type="Gene3D" id="3.40.33.10">
    <property type="entry name" value="CAP"/>
    <property type="match status" value="1"/>
</dbReference>
<evidence type="ECO:0000313" key="3">
    <source>
        <dbReference type="Proteomes" id="UP000006911"/>
    </source>
</evidence>
<dbReference type="InterPro" id="IPR035940">
    <property type="entry name" value="CAP_sf"/>
</dbReference>
<accession>D5G805</accession>
<dbReference type="Proteomes" id="UP000006911">
    <property type="component" value="Unassembled WGS sequence"/>
</dbReference>
<dbReference type="EMBL" id="FN430037">
    <property type="protein sequence ID" value="CAZ80648.1"/>
    <property type="molecule type" value="Genomic_DNA"/>
</dbReference>
<dbReference type="KEGG" id="tml:GSTUM_00002770001"/>
<evidence type="ECO:0000259" key="1">
    <source>
        <dbReference type="SMART" id="SM00198"/>
    </source>
</evidence>
<dbReference type="InterPro" id="IPR018244">
    <property type="entry name" value="Allrgn_V5/Tpx1_CS"/>
</dbReference>
<dbReference type="HOGENOM" id="CLU_2198907_0_0_1"/>
<keyword evidence="3" id="KW-1185">Reference proteome</keyword>
<dbReference type="PROSITE" id="PS01009">
    <property type="entry name" value="CRISP_1"/>
    <property type="match status" value="1"/>
</dbReference>
<dbReference type="PANTHER" id="PTHR10334">
    <property type="entry name" value="CYSTEINE-RICH SECRETORY PROTEIN-RELATED"/>
    <property type="match status" value="1"/>
</dbReference>